<accession>A0ABR6FTY2</accession>
<dbReference type="Proteomes" id="UP000533533">
    <property type="component" value="Unassembled WGS sequence"/>
</dbReference>
<evidence type="ECO:0000313" key="2">
    <source>
        <dbReference type="Proteomes" id="UP000533533"/>
    </source>
</evidence>
<sequence length="76" mass="8527">MAESLGDEKAISRYAQRRVVMKAAPTATLEMSQTKLLLEILIIALDTPAQFCKPYQFLDWGVGRHVLRKYLVGSTS</sequence>
<keyword evidence="2" id="KW-1185">Reference proteome</keyword>
<evidence type="ECO:0000313" key="1">
    <source>
        <dbReference type="EMBL" id="MBB2930493.1"/>
    </source>
</evidence>
<proteinExistence type="predicted"/>
<name>A0ABR6FTY2_9BURK</name>
<reference evidence="1 2" key="1">
    <citation type="submission" date="2020-08" db="EMBL/GenBank/DDBJ databases">
        <title>Genomic Encyclopedia of Type Strains, Phase IV (KMG-V): Genome sequencing to study the core and pangenomes of soil and plant-associated prokaryotes.</title>
        <authorList>
            <person name="Whitman W."/>
        </authorList>
    </citation>
    <scope>NUCLEOTIDE SEQUENCE [LARGE SCALE GENOMIC DNA]</scope>
    <source>
        <strain evidence="1 2">SRMrh-85</strain>
    </source>
</reference>
<protein>
    <submittedName>
        <fullName evidence="1">Uncharacterized protein</fullName>
    </submittedName>
</protein>
<gene>
    <name evidence="1" type="ORF">FHX59_004956</name>
</gene>
<organism evidence="1 2">
    <name type="scientific">Paraburkholderia silvatlantica</name>
    <dbReference type="NCBI Taxonomy" id="321895"/>
    <lineage>
        <taxon>Bacteria</taxon>
        <taxon>Pseudomonadati</taxon>
        <taxon>Pseudomonadota</taxon>
        <taxon>Betaproteobacteria</taxon>
        <taxon>Burkholderiales</taxon>
        <taxon>Burkholderiaceae</taxon>
        <taxon>Paraburkholderia</taxon>
    </lineage>
</organism>
<dbReference type="EMBL" id="JACHVZ010000014">
    <property type="protein sequence ID" value="MBB2930493.1"/>
    <property type="molecule type" value="Genomic_DNA"/>
</dbReference>
<comment type="caution">
    <text evidence="1">The sequence shown here is derived from an EMBL/GenBank/DDBJ whole genome shotgun (WGS) entry which is preliminary data.</text>
</comment>